<dbReference type="EMBL" id="FR799585">
    <property type="protein sequence ID" value="CBZ30045.1"/>
    <property type="molecule type" value="Genomic_DNA"/>
</dbReference>
<feature type="compositionally biased region" description="Polar residues" evidence="5">
    <location>
        <begin position="296"/>
        <end position="308"/>
    </location>
</feature>
<organism evidence="7 8">
    <name type="scientific">Leishmania mexicana (strain MHOM/GT/2001/U1103)</name>
    <dbReference type="NCBI Taxonomy" id="929439"/>
    <lineage>
        <taxon>Eukaryota</taxon>
        <taxon>Discoba</taxon>
        <taxon>Euglenozoa</taxon>
        <taxon>Kinetoplastea</taxon>
        <taxon>Metakinetoplastina</taxon>
        <taxon>Trypanosomatida</taxon>
        <taxon>Trypanosomatidae</taxon>
        <taxon>Leishmaniinae</taxon>
        <taxon>Leishmania</taxon>
    </lineage>
</organism>
<proteinExistence type="predicted"/>
<dbReference type="PROSITE" id="PS51865">
    <property type="entry name" value="PDZ_GRASP"/>
    <property type="match status" value="1"/>
</dbReference>
<evidence type="ECO:0000313" key="7">
    <source>
        <dbReference type="EMBL" id="CBZ30045.1"/>
    </source>
</evidence>
<dbReference type="VEuPathDB" id="TriTrypDB:LmxM.32.2380"/>
<gene>
    <name evidence="7" type="ORF">LMXM_32_2380</name>
</gene>
<dbReference type="PhylomeDB" id="E9B477"/>
<keyword evidence="8" id="KW-1185">Reference proteome</keyword>
<dbReference type="GO" id="GO:0000139">
    <property type="term" value="C:Golgi membrane"/>
    <property type="evidence" value="ECO:0007669"/>
    <property type="project" value="UniProtKB-SubCell"/>
</dbReference>
<dbReference type="InterPro" id="IPR024958">
    <property type="entry name" value="GRASP_PDZ"/>
</dbReference>
<evidence type="ECO:0000256" key="2">
    <source>
        <dbReference type="ARBA" id="ARBA00022737"/>
    </source>
</evidence>
<accession>E9B477</accession>
<feature type="compositionally biased region" description="Low complexity" evidence="5">
    <location>
        <begin position="409"/>
        <end position="419"/>
    </location>
</feature>
<dbReference type="Proteomes" id="UP000007259">
    <property type="component" value="Chromosome 32"/>
</dbReference>
<reference evidence="7 8" key="1">
    <citation type="journal article" date="2011" name="Genome Res.">
        <title>Chromosome and gene copy number variation allow major structural change between species and strains of Leishmania.</title>
        <authorList>
            <person name="Rogers M.B."/>
            <person name="Hilley J.D."/>
            <person name="Dickens N.J."/>
            <person name="Wilkes J."/>
            <person name="Bates P.A."/>
            <person name="Depledge D.P."/>
            <person name="Harris D."/>
            <person name="Her Y."/>
            <person name="Herzyk P."/>
            <person name="Imamura H."/>
            <person name="Otto T.D."/>
            <person name="Sanders M."/>
            <person name="Seeger K."/>
            <person name="Dujardin J.C."/>
            <person name="Berriman M."/>
            <person name="Smith D.F."/>
            <person name="Hertz-Fowler C."/>
            <person name="Mottram J.C."/>
        </authorList>
    </citation>
    <scope>NUCLEOTIDE SEQUENCE [LARGE SCALE GENOMIC DNA]</scope>
    <source>
        <strain evidence="7 8">MHOM/GT/2001/U1103</strain>
    </source>
</reference>
<evidence type="ECO:0000259" key="6">
    <source>
        <dbReference type="PROSITE" id="PS51865"/>
    </source>
</evidence>
<evidence type="ECO:0000256" key="3">
    <source>
        <dbReference type="ARBA" id="ARBA00023034"/>
    </source>
</evidence>
<comment type="subcellular location">
    <subcellularLocation>
        <location evidence="1">Golgi apparatus membrane</location>
    </subcellularLocation>
</comment>
<keyword evidence="3" id="KW-0333">Golgi apparatus</keyword>
<dbReference type="RefSeq" id="XP_003878494.1">
    <property type="nucleotide sequence ID" value="XM_003878445.1"/>
</dbReference>
<dbReference type="GO" id="GO:0007030">
    <property type="term" value="P:Golgi organization"/>
    <property type="evidence" value="ECO:0007669"/>
    <property type="project" value="TreeGrafter"/>
</dbReference>
<sequence length="544" mass="58167">MGQDHSRAKGGQPGQAAAGGADCSLSPGTASAAPLAASVSLAGVEGFQVVRLLPYSPAHKAGLIPFFDIITALDKILLDSEGMPALSFFKSYVANHRDQSICFTTFNLYSRTYRDVYCVPSDEWGGGGLLGCSIEWTRADACPERCMHIVDVLEGSPAACSTELQANRDYIIGMQTVQETLITLIKSQKDFYSRLEGWHEEQRWALERKHLFPNERVEVPHVLLFLVYNSESNTVEEVEVEMGTNPDAAVGISVATGLLHIIPSVATSARPAAGTSLPVMSKFASVGHSVVMRTRAQQPEHQPLQDVSLTPPVGASPRPQEQAQESTGSSQQPPCLPSSQEAHACYAVTGSPEVHMMSNPHEPPMNSYPQPCPPWPPLQQQSTEAALYPMPPVASFNVAPPPRDGAAGGTAAAPAQTGQKPFNPFANEASPDFDVLEGAPLAQQDVMAAEGHLGQHATTMEQSYSSSYTPLLSKPPPLSASPLTQMNGSHNHAASPPSYSEPLPPPPPQQLHRTTMLTFSSQRMPPPLHFPVFPGAAAARRTPA</sequence>
<dbReference type="OrthoDB" id="3318at2759"/>
<feature type="domain" description="PDZ GRASP-type" evidence="6">
    <location>
        <begin position="45"/>
        <end position="139"/>
    </location>
</feature>
<feature type="compositionally biased region" description="Polar residues" evidence="5">
    <location>
        <begin position="511"/>
        <end position="523"/>
    </location>
</feature>
<evidence type="ECO:0000256" key="1">
    <source>
        <dbReference type="ARBA" id="ARBA00004394"/>
    </source>
</evidence>
<dbReference type="OMA" id="GEGILGC"/>
<feature type="region of interest" description="Disordered" evidence="5">
    <location>
        <begin position="1"/>
        <end position="22"/>
    </location>
</feature>
<feature type="compositionally biased region" description="Low complexity" evidence="5">
    <location>
        <begin position="463"/>
        <end position="472"/>
    </location>
</feature>
<dbReference type="AlphaFoldDB" id="E9B477"/>
<evidence type="ECO:0000313" key="8">
    <source>
        <dbReference type="Proteomes" id="UP000007259"/>
    </source>
</evidence>
<evidence type="ECO:0000256" key="4">
    <source>
        <dbReference type="ARBA" id="ARBA00023136"/>
    </source>
</evidence>
<dbReference type="PANTHER" id="PTHR12893:SF0">
    <property type="entry name" value="GRASP65"/>
    <property type="match status" value="1"/>
</dbReference>
<feature type="region of interest" description="Disordered" evidence="5">
    <location>
        <begin position="461"/>
        <end position="544"/>
    </location>
</feature>
<evidence type="ECO:0000256" key="5">
    <source>
        <dbReference type="SAM" id="MobiDB-lite"/>
    </source>
</evidence>
<feature type="region of interest" description="Disordered" evidence="5">
    <location>
        <begin position="400"/>
        <end position="429"/>
    </location>
</feature>
<name>E9B477_LEIMU</name>
<feature type="region of interest" description="Disordered" evidence="5">
    <location>
        <begin position="296"/>
        <end position="339"/>
    </location>
</feature>
<dbReference type="Gene3D" id="2.30.42.10">
    <property type="match status" value="2"/>
</dbReference>
<feature type="region of interest" description="Disordered" evidence="5">
    <location>
        <begin position="355"/>
        <end position="379"/>
    </location>
</feature>
<dbReference type="GeneID" id="13452099"/>
<keyword evidence="4" id="KW-0472">Membrane</keyword>
<dbReference type="PANTHER" id="PTHR12893">
    <property type="entry name" value="GOLGI REASSEMBLY STACKING PROTEIN GRASP"/>
    <property type="match status" value="1"/>
</dbReference>
<dbReference type="Pfam" id="PF04495">
    <property type="entry name" value="GRASP55_65"/>
    <property type="match status" value="1"/>
</dbReference>
<dbReference type="KEGG" id="lmi:LMXM_32_2380"/>
<feature type="compositionally biased region" description="Polar residues" evidence="5">
    <location>
        <begin position="319"/>
        <end position="328"/>
    </location>
</feature>
<feature type="compositionally biased region" description="Low complexity" evidence="5">
    <location>
        <begin position="329"/>
        <end position="339"/>
    </location>
</feature>
<dbReference type="InterPro" id="IPR007583">
    <property type="entry name" value="GRASP55_65"/>
</dbReference>
<protein>
    <submittedName>
        <fullName evidence="7">Golgi reassembly stacking protein (GRASP homologue)</fullName>
    </submittedName>
</protein>
<keyword evidence="2" id="KW-0677">Repeat</keyword>
<dbReference type="InterPro" id="IPR036034">
    <property type="entry name" value="PDZ_sf"/>
</dbReference>